<dbReference type="EMBL" id="WUAV01000002">
    <property type="protein sequence ID" value="KAF1765998.1"/>
    <property type="molecule type" value="Genomic_DNA"/>
</dbReference>
<feature type="region of interest" description="Disordered" evidence="1">
    <location>
        <begin position="1"/>
        <end position="72"/>
    </location>
</feature>
<accession>A0A6A5HE05</accession>
<feature type="compositionally biased region" description="Polar residues" evidence="1">
    <location>
        <begin position="411"/>
        <end position="423"/>
    </location>
</feature>
<dbReference type="AlphaFoldDB" id="A0A6A5HE05"/>
<feature type="compositionally biased region" description="Low complexity" evidence="1">
    <location>
        <begin position="308"/>
        <end position="338"/>
    </location>
</feature>
<feature type="compositionally biased region" description="Pro residues" evidence="1">
    <location>
        <begin position="362"/>
        <end position="385"/>
    </location>
</feature>
<evidence type="ECO:0000313" key="3">
    <source>
        <dbReference type="Proteomes" id="UP000483820"/>
    </source>
</evidence>
<reference evidence="2 3" key="1">
    <citation type="submission" date="2019-12" db="EMBL/GenBank/DDBJ databases">
        <title>Chromosome-level assembly of the Caenorhabditis remanei genome.</title>
        <authorList>
            <person name="Teterina A.A."/>
            <person name="Willis J.H."/>
            <person name="Phillips P.C."/>
        </authorList>
    </citation>
    <scope>NUCLEOTIDE SEQUENCE [LARGE SCALE GENOMIC DNA]</scope>
    <source>
        <strain evidence="2 3">PX506</strain>
        <tissue evidence="2">Whole organism</tissue>
    </source>
</reference>
<proteinExistence type="predicted"/>
<comment type="caution">
    <text evidence="2">The sequence shown here is derived from an EMBL/GenBank/DDBJ whole genome shotgun (WGS) entry which is preliminary data.</text>
</comment>
<dbReference type="Proteomes" id="UP000483820">
    <property type="component" value="Chromosome II"/>
</dbReference>
<feature type="compositionally biased region" description="Basic and acidic residues" evidence="1">
    <location>
        <begin position="30"/>
        <end position="66"/>
    </location>
</feature>
<organism evidence="2 3">
    <name type="scientific">Caenorhabditis remanei</name>
    <name type="common">Caenorhabditis vulgaris</name>
    <dbReference type="NCBI Taxonomy" id="31234"/>
    <lineage>
        <taxon>Eukaryota</taxon>
        <taxon>Metazoa</taxon>
        <taxon>Ecdysozoa</taxon>
        <taxon>Nematoda</taxon>
        <taxon>Chromadorea</taxon>
        <taxon>Rhabditida</taxon>
        <taxon>Rhabditina</taxon>
        <taxon>Rhabditomorpha</taxon>
        <taxon>Rhabditoidea</taxon>
        <taxon>Rhabditidae</taxon>
        <taxon>Peloderinae</taxon>
        <taxon>Caenorhabditis</taxon>
    </lineage>
</organism>
<dbReference type="GeneID" id="9820947"/>
<protein>
    <recommendedName>
        <fullName evidence="4">BAR domain-containing protein</fullName>
    </recommendedName>
</protein>
<dbReference type="KEGG" id="crq:GCK72_005953"/>
<evidence type="ECO:0000313" key="2">
    <source>
        <dbReference type="EMBL" id="KAF1765998.1"/>
    </source>
</evidence>
<evidence type="ECO:0000256" key="1">
    <source>
        <dbReference type="SAM" id="MobiDB-lite"/>
    </source>
</evidence>
<dbReference type="RefSeq" id="XP_003108809.2">
    <property type="nucleotide sequence ID" value="XM_003108761.2"/>
</dbReference>
<gene>
    <name evidence="2" type="ORF">GCK72_005953</name>
</gene>
<feature type="region of interest" description="Disordered" evidence="1">
    <location>
        <begin position="301"/>
        <end position="423"/>
    </location>
</feature>
<evidence type="ECO:0008006" key="4">
    <source>
        <dbReference type="Google" id="ProtNLM"/>
    </source>
</evidence>
<name>A0A6A5HE05_CAERE</name>
<dbReference type="CTD" id="9820947"/>
<sequence length="423" mass="47394">MPSPEGNGDGPEKKGSEPELVSNGIKNRALSREKEEKSPAKPSDLSKMERKEGKNINKSARKEVKSARMGPRTLKPMAVKVDDRSKMSLRETPKQFHIQLPKDETDLGCLQLEGELAQSAKAMEEYRVVIQQIYNGLSMMIRRGNGTTDPDDFKSDKGQAAAEKLNREVVQTENFWKTDTRLQPALNDSIAKNTTILAAAERHLQEQGPKHLKRIKKFLSVHWPRYVDMKKALAKTVKQQRPDNQGVRDEQIKAITVFVKEKYLNMKLIHLGEIQSVFAELSMFHHTSHVAWNHISERKPPKVGYQRTTLTSSSSTSTTSTSTSTTTWTTTSTTSGTTAKARKTCQSATEKKEYLGLQQQHPHPPPPPPPHPQHPHPHPQQPHPPCLLIRDDPNVSIDVSDEDDEGEDVTKATSFDETGNTAD</sequence>